<accession>A0ABW4LIU7</accession>
<dbReference type="RefSeq" id="WP_377926090.1">
    <property type="nucleotide sequence ID" value="NZ_JBHUEM010000001.1"/>
</dbReference>
<dbReference type="PANTHER" id="PTHR37292">
    <property type="entry name" value="VNG6097C"/>
    <property type="match status" value="1"/>
</dbReference>
<name>A0ABW4LIU7_9BACI</name>
<evidence type="ECO:0000313" key="3">
    <source>
        <dbReference type="Proteomes" id="UP001597214"/>
    </source>
</evidence>
<comment type="caution">
    <text evidence="2">The sequence shown here is derived from an EMBL/GenBank/DDBJ whole genome shotgun (WGS) entry which is preliminary data.</text>
</comment>
<proteinExistence type="predicted"/>
<gene>
    <name evidence="2" type="ORF">ACFSCX_00375</name>
</gene>
<reference evidence="3" key="1">
    <citation type="journal article" date="2019" name="Int. J. Syst. Evol. Microbiol.">
        <title>The Global Catalogue of Microorganisms (GCM) 10K type strain sequencing project: providing services to taxonomists for standard genome sequencing and annotation.</title>
        <authorList>
            <consortium name="The Broad Institute Genomics Platform"/>
            <consortium name="The Broad Institute Genome Sequencing Center for Infectious Disease"/>
            <person name="Wu L."/>
            <person name="Ma J."/>
        </authorList>
    </citation>
    <scope>NUCLEOTIDE SEQUENCE [LARGE SCALE GENOMIC DNA]</scope>
    <source>
        <strain evidence="3">CCUG 49339</strain>
    </source>
</reference>
<organism evidence="2 3">
    <name type="scientific">Bacillus salitolerans</name>
    <dbReference type="NCBI Taxonomy" id="1437434"/>
    <lineage>
        <taxon>Bacteria</taxon>
        <taxon>Bacillati</taxon>
        <taxon>Bacillota</taxon>
        <taxon>Bacilli</taxon>
        <taxon>Bacillales</taxon>
        <taxon>Bacillaceae</taxon>
        <taxon>Bacillus</taxon>
    </lineage>
</organism>
<dbReference type="EMBL" id="JBHUEM010000001">
    <property type="protein sequence ID" value="MFD1735007.1"/>
    <property type="molecule type" value="Genomic_DNA"/>
</dbReference>
<keyword evidence="3" id="KW-1185">Reference proteome</keyword>
<dbReference type="Proteomes" id="UP001597214">
    <property type="component" value="Unassembled WGS sequence"/>
</dbReference>
<dbReference type="PANTHER" id="PTHR37292:SF2">
    <property type="entry name" value="DUF262 DOMAIN-CONTAINING PROTEIN"/>
    <property type="match status" value="1"/>
</dbReference>
<feature type="domain" description="GmrSD restriction endonucleases N-terminal" evidence="1">
    <location>
        <begin position="9"/>
        <end position="256"/>
    </location>
</feature>
<dbReference type="Pfam" id="PF03235">
    <property type="entry name" value="GmrSD_N"/>
    <property type="match status" value="1"/>
</dbReference>
<evidence type="ECO:0000259" key="1">
    <source>
        <dbReference type="Pfam" id="PF03235"/>
    </source>
</evidence>
<dbReference type="InterPro" id="IPR004919">
    <property type="entry name" value="GmrSD_N"/>
</dbReference>
<evidence type="ECO:0000313" key="2">
    <source>
        <dbReference type="EMBL" id="MFD1735007.1"/>
    </source>
</evidence>
<protein>
    <submittedName>
        <fullName evidence="2">DUF262 domain-containing protein</fullName>
    </submittedName>
</protein>
<sequence length="580" mass="68311">MAFERPLTIKEVVTDIHRKKYLLPAIQREFVWSTEQIETLFDSLLRDYPVGAFLFWYVNKENINKYKFYEFLREYHERDNTHNVEANISGEEDIVAILDGQQRLTSLYIGLKGTYAYKLPRKRADNDLAYPERCLYINLLRESEDYDMTYDFKFLTGKEAAVRDENNYWFRVGDILDLKEQYQINDYLFENELNIVEKEKAKYANKTLFRLHNAIHINNCINYYLEKSQELDKVLNIFIRVNSGGTPLSYSDLLLSIATAQWEQRDARKTITSFVDEINNIGDGFDFNKDLVLKTCLVLSDFSDIAFKVDNFDSFTMAKIEKEWEEIAQSIRLSVELVSSFGFNSKTLTANYVIIPIAYYLYKKGNPHNFVESVKNLDDKRNIRKFTVLALLKRIFGGQPDIVLKPIREIIKNNLAGFPLEHLKTDLRVTNKSLRFTEEEIEDLLWTKYGNRYAFSILSLLYPNLDFKNNFHQDHIHPRSLLRSRTKLKKAGLTEEAVEFCINHHDYIANLQLIEGVPNQEKSNKMLEDWLGKTYTDHHELKEYKSRHLIPDIDLSIENFEEFLTEREALIKVKLSKILL</sequence>